<reference evidence="7 8" key="1">
    <citation type="submission" date="2016-10" db="EMBL/GenBank/DDBJ databases">
        <authorList>
            <person name="de Groot N.N."/>
        </authorList>
    </citation>
    <scope>NUCLEOTIDE SEQUENCE [LARGE SCALE GENOMIC DNA]</scope>
    <source>
        <strain evidence="7 8">DSM 13305</strain>
    </source>
</reference>
<evidence type="ECO:0000259" key="6">
    <source>
        <dbReference type="Pfam" id="PF12637"/>
    </source>
</evidence>
<evidence type="ECO:0000313" key="7">
    <source>
        <dbReference type="EMBL" id="SEP01276.1"/>
    </source>
</evidence>
<dbReference type="STRING" id="112903.SAMN04490178_108157"/>
<proteinExistence type="inferred from homology"/>
<comment type="catalytic activity">
    <reaction evidence="5">
        <text>a 2'-deoxyribonucleoside 5'-diphosphate + [thioredoxin]-disulfide + H2O = a ribonucleoside 5'-diphosphate + [thioredoxin]-dithiol</text>
        <dbReference type="Rhea" id="RHEA:23252"/>
        <dbReference type="Rhea" id="RHEA-COMP:10698"/>
        <dbReference type="Rhea" id="RHEA-COMP:10700"/>
        <dbReference type="ChEBI" id="CHEBI:15377"/>
        <dbReference type="ChEBI" id="CHEBI:29950"/>
        <dbReference type="ChEBI" id="CHEBI:50058"/>
        <dbReference type="ChEBI" id="CHEBI:57930"/>
        <dbReference type="ChEBI" id="CHEBI:73316"/>
        <dbReference type="EC" id="1.17.4.1"/>
    </reaction>
</comment>
<evidence type="ECO:0000256" key="4">
    <source>
        <dbReference type="ARBA" id="ARBA00022741"/>
    </source>
</evidence>
<keyword evidence="8" id="KW-1185">Reference proteome</keyword>
<comment type="similarity">
    <text evidence="1">Belongs to the ribonucleoside diphosphate reductase class-2 family.</text>
</comment>
<evidence type="ECO:0000256" key="5">
    <source>
        <dbReference type="ARBA" id="ARBA00047754"/>
    </source>
</evidence>
<dbReference type="GO" id="GO:0004748">
    <property type="term" value="F:ribonucleoside-diphosphate reductase activity, thioredoxin disulfide as acceptor"/>
    <property type="evidence" value="ECO:0007669"/>
    <property type="project" value="UniProtKB-EC"/>
</dbReference>
<dbReference type="AlphaFoldDB" id="A0A1H8UDV6"/>
<evidence type="ECO:0000313" key="8">
    <source>
        <dbReference type="Proteomes" id="UP000198847"/>
    </source>
</evidence>
<evidence type="ECO:0000256" key="3">
    <source>
        <dbReference type="ARBA" id="ARBA00022634"/>
    </source>
</evidence>
<dbReference type="GO" id="GO:0071897">
    <property type="term" value="P:DNA biosynthetic process"/>
    <property type="evidence" value="ECO:0007669"/>
    <property type="project" value="UniProtKB-KW"/>
</dbReference>
<feature type="domain" description="TSCPD" evidence="6">
    <location>
        <begin position="4"/>
        <end position="77"/>
    </location>
</feature>
<dbReference type="EMBL" id="FODY01000008">
    <property type="protein sequence ID" value="SEP01276.1"/>
    <property type="molecule type" value="Genomic_DNA"/>
</dbReference>
<dbReference type="NCBIfam" id="TIGR03905">
    <property type="entry name" value="TIGR03905_4_Cys"/>
    <property type="match status" value="1"/>
</dbReference>
<sequence length="85" mass="9225">MNTYIPTGICPKKIQFSVENDQVKHVEFSGGCPGNLKALSLLVQGMPVDTVIQTFKGNLCRNGTSCMDQFAQALEAYKQRAQSGA</sequence>
<evidence type="ECO:0000256" key="2">
    <source>
        <dbReference type="ARBA" id="ARBA00012274"/>
    </source>
</evidence>
<protein>
    <recommendedName>
        <fullName evidence="2">ribonucleoside-diphosphate reductase</fullName>
        <ecNumber evidence="2">1.17.4.1</ecNumber>
    </recommendedName>
</protein>
<keyword evidence="3" id="KW-0237">DNA synthesis</keyword>
<dbReference type="InterPro" id="IPR024434">
    <property type="entry name" value="TSCPD_dom"/>
</dbReference>
<organism evidence="7 8">
    <name type="scientific">Propionispora vibrioides</name>
    <dbReference type="NCBI Taxonomy" id="112903"/>
    <lineage>
        <taxon>Bacteria</taxon>
        <taxon>Bacillati</taxon>
        <taxon>Bacillota</taxon>
        <taxon>Negativicutes</taxon>
        <taxon>Selenomonadales</taxon>
        <taxon>Sporomusaceae</taxon>
        <taxon>Propionispora</taxon>
    </lineage>
</organism>
<dbReference type="GO" id="GO:0000166">
    <property type="term" value="F:nucleotide binding"/>
    <property type="evidence" value="ECO:0007669"/>
    <property type="project" value="UniProtKB-KW"/>
</dbReference>
<name>A0A1H8UDV6_9FIRM</name>
<dbReference type="EC" id="1.17.4.1" evidence="2"/>
<dbReference type="RefSeq" id="WP_091745953.1">
    <property type="nucleotide sequence ID" value="NZ_FODY01000008.1"/>
</dbReference>
<evidence type="ECO:0000256" key="1">
    <source>
        <dbReference type="ARBA" id="ARBA00007405"/>
    </source>
</evidence>
<keyword evidence="4" id="KW-0547">Nucleotide-binding</keyword>
<dbReference type="Pfam" id="PF12637">
    <property type="entry name" value="TSCPD"/>
    <property type="match status" value="1"/>
</dbReference>
<gene>
    <name evidence="7" type="ORF">SAMN04490178_108157</name>
</gene>
<dbReference type="Proteomes" id="UP000198847">
    <property type="component" value="Unassembled WGS sequence"/>
</dbReference>
<accession>A0A1H8UDV6</accession>
<dbReference type="OrthoDB" id="9801525at2"/>
<dbReference type="InterPro" id="IPR023806">
    <property type="entry name" value="CHP03905"/>
</dbReference>